<evidence type="ECO:0000256" key="1">
    <source>
        <dbReference type="SAM" id="SignalP"/>
    </source>
</evidence>
<reference evidence="2 3" key="1">
    <citation type="journal article" date="2023" name="Insect Mol. Biol.">
        <title>Genome sequencing provides insights into the evolution of gene families encoding plant cell wall-degrading enzymes in longhorned beetles.</title>
        <authorList>
            <person name="Shin N.R."/>
            <person name="Okamura Y."/>
            <person name="Kirsch R."/>
            <person name="Pauchet Y."/>
        </authorList>
    </citation>
    <scope>NUCLEOTIDE SEQUENCE [LARGE SCALE GENOMIC DNA]</scope>
    <source>
        <strain evidence="2">EAD_L_NR</strain>
    </source>
</reference>
<organism evidence="2 3">
    <name type="scientific">Exocentrus adspersus</name>
    <dbReference type="NCBI Taxonomy" id="1586481"/>
    <lineage>
        <taxon>Eukaryota</taxon>
        <taxon>Metazoa</taxon>
        <taxon>Ecdysozoa</taxon>
        <taxon>Arthropoda</taxon>
        <taxon>Hexapoda</taxon>
        <taxon>Insecta</taxon>
        <taxon>Pterygota</taxon>
        <taxon>Neoptera</taxon>
        <taxon>Endopterygota</taxon>
        <taxon>Coleoptera</taxon>
        <taxon>Polyphaga</taxon>
        <taxon>Cucujiformia</taxon>
        <taxon>Chrysomeloidea</taxon>
        <taxon>Cerambycidae</taxon>
        <taxon>Lamiinae</taxon>
        <taxon>Acanthocinini</taxon>
        <taxon>Exocentrus</taxon>
    </lineage>
</organism>
<evidence type="ECO:0000313" key="3">
    <source>
        <dbReference type="Proteomes" id="UP001159042"/>
    </source>
</evidence>
<protein>
    <submittedName>
        <fullName evidence="2">Uncharacterized protein</fullName>
    </submittedName>
</protein>
<accession>A0AAV8WCY4</accession>
<dbReference type="SMART" id="SM00708">
    <property type="entry name" value="PhBP"/>
    <property type="match status" value="1"/>
</dbReference>
<sequence length="135" mass="14706">MKAIVVLLCAVLGVVLAQLPPDEKAFLKNVHDSCQANPATYADESKLKKLSQYIDDRVVGTHMLCMSQKAGLQKSNGDLDIGVIKQKIALVTADKSKVDGLVKTCAVVNGGPEKTANLLWLCFVKNNIDYLHRLQ</sequence>
<name>A0AAV8WCY4_9CUCU</name>
<dbReference type="Proteomes" id="UP001159042">
    <property type="component" value="Unassembled WGS sequence"/>
</dbReference>
<dbReference type="InterPro" id="IPR006170">
    <property type="entry name" value="PBP/GOBP"/>
</dbReference>
<dbReference type="EMBL" id="JANEYG010000003">
    <property type="protein sequence ID" value="KAJ8924168.1"/>
    <property type="molecule type" value="Genomic_DNA"/>
</dbReference>
<dbReference type="GO" id="GO:0005549">
    <property type="term" value="F:odorant binding"/>
    <property type="evidence" value="ECO:0007669"/>
    <property type="project" value="InterPro"/>
</dbReference>
<proteinExistence type="predicted"/>
<comment type="caution">
    <text evidence="2">The sequence shown here is derived from an EMBL/GenBank/DDBJ whole genome shotgun (WGS) entry which is preliminary data.</text>
</comment>
<gene>
    <name evidence="2" type="ORF">NQ315_006952</name>
</gene>
<feature type="chain" id="PRO_5043866187" evidence="1">
    <location>
        <begin position="18"/>
        <end position="135"/>
    </location>
</feature>
<feature type="signal peptide" evidence="1">
    <location>
        <begin position="1"/>
        <end position="17"/>
    </location>
</feature>
<dbReference type="SUPFAM" id="SSF47565">
    <property type="entry name" value="Insect pheromone/odorant-binding proteins"/>
    <property type="match status" value="1"/>
</dbReference>
<dbReference type="AlphaFoldDB" id="A0AAV8WCY4"/>
<keyword evidence="1" id="KW-0732">Signal</keyword>
<dbReference type="CDD" id="cd23992">
    <property type="entry name" value="PBP_GOBP"/>
    <property type="match status" value="1"/>
</dbReference>
<dbReference type="Gene3D" id="1.10.238.20">
    <property type="entry name" value="Pheromone/general odorant binding protein domain"/>
    <property type="match status" value="1"/>
</dbReference>
<dbReference type="Pfam" id="PF01395">
    <property type="entry name" value="PBP_GOBP"/>
    <property type="match status" value="1"/>
</dbReference>
<evidence type="ECO:0000313" key="2">
    <source>
        <dbReference type="EMBL" id="KAJ8924168.1"/>
    </source>
</evidence>
<dbReference type="InterPro" id="IPR036728">
    <property type="entry name" value="PBP_GOBP_sf"/>
</dbReference>
<keyword evidence="3" id="KW-1185">Reference proteome</keyword>